<comment type="pathway">
    <text evidence="1">Protein modification; protein ubiquitination.</text>
</comment>
<gene>
    <name evidence="11" type="ORF">TDIB3V08_LOCUS2925</name>
</gene>
<keyword evidence="9" id="KW-1133">Transmembrane helix</keyword>
<keyword evidence="7" id="KW-0862">Zinc</keyword>
<sequence>MKKESEEANRSKTTLETVNKLEAKKRKLLQQAEEEASALQTEIDLEKKRLKQMKGRSKNITNKGEGEVRDGRRNASKLRVAGSGTLLSIFFAGRTRVRASLWAGLGAASVSLLYFARAEAKMRGELLECLCCFADDIILEDMAACNDGHLFCKECVKRGAETQIGDDKTVFPCLTTCEAEFSLKTLQAVLKPSIFSRMLQRKQMEEVKAAGIEDLESCPFCDFATILPNDDKVFRCLNPDCMKESCRLCKELNHIPLRCDEVEKSEEVKLRTYIEDRMTQALVRTCWKCKRNFVKEDGCNKMTCSCGAKMCYICRKPVEDYSHFNGQGGTEFEKCPLFSTNNQLHVDAVKEEAIKAKEEVLGQNPTVELKHDPTKNLPNSSAQVEDVSDNDDEEYDSDNYEEEDDSDNSEEEHTGFEFGDEDTGLIFSDGEDHTSDFEPYFDSDE</sequence>
<dbReference type="PANTHER" id="PTHR22770:SF47">
    <property type="entry name" value="E3 UBIQUITIN-PROTEIN LIGASE RNF216"/>
    <property type="match status" value="1"/>
</dbReference>
<feature type="compositionally biased region" description="Basic and acidic residues" evidence="8">
    <location>
        <begin position="64"/>
        <end position="73"/>
    </location>
</feature>
<keyword evidence="4" id="KW-0677">Repeat</keyword>
<keyword evidence="9" id="KW-0812">Transmembrane</keyword>
<keyword evidence="6" id="KW-0833">Ubl conjugation pathway</keyword>
<dbReference type="CDD" id="cd20339">
    <property type="entry name" value="BRcat_RBR_RNF216"/>
    <property type="match status" value="1"/>
</dbReference>
<evidence type="ECO:0000259" key="10">
    <source>
        <dbReference type="PROSITE" id="PS51873"/>
    </source>
</evidence>
<evidence type="ECO:0000313" key="11">
    <source>
        <dbReference type="EMBL" id="CAD7196584.1"/>
    </source>
</evidence>
<feature type="transmembrane region" description="Helical" evidence="9">
    <location>
        <begin position="99"/>
        <end position="116"/>
    </location>
</feature>
<dbReference type="CDD" id="cd16630">
    <property type="entry name" value="RING-HC_RBR_RNF216"/>
    <property type="match status" value="1"/>
</dbReference>
<keyword evidence="9" id="KW-0472">Membrane</keyword>
<keyword evidence="5" id="KW-0863">Zinc-finger</keyword>
<dbReference type="InterPro" id="IPR047544">
    <property type="entry name" value="RING-HC_RBR_RNF216"/>
</dbReference>
<dbReference type="EMBL" id="OA565228">
    <property type="protein sequence ID" value="CAD7196584.1"/>
    <property type="molecule type" value="Genomic_DNA"/>
</dbReference>
<protein>
    <recommendedName>
        <fullName evidence="10">RING-type domain-containing protein</fullName>
    </recommendedName>
</protein>
<proteinExistence type="predicted"/>
<feature type="region of interest" description="Disordered" evidence="8">
    <location>
        <begin position="53"/>
        <end position="73"/>
    </location>
</feature>
<evidence type="ECO:0000256" key="6">
    <source>
        <dbReference type="ARBA" id="ARBA00022786"/>
    </source>
</evidence>
<reference evidence="11" key="1">
    <citation type="submission" date="2020-11" db="EMBL/GenBank/DDBJ databases">
        <authorList>
            <person name="Tran Van P."/>
        </authorList>
    </citation>
    <scope>NUCLEOTIDE SEQUENCE</scope>
</reference>
<evidence type="ECO:0000256" key="4">
    <source>
        <dbReference type="ARBA" id="ARBA00022737"/>
    </source>
</evidence>
<evidence type="ECO:0000256" key="8">
    <source>
        <dbReference type="SAM" id="MobiDB-lite"/>
    </source>
</evidence>
<dbReference type="Pfam" id="PF26200">
    <property type="entry name" value="Rcat_RNF216"/>
    <property type="match status" value="1"/>
</dbReference>
<dbReference type="InterPro" id="IPR047545">
    <property type="entry name" value="BRcat_RBR_RNF216"/>
</dbReference>
<feature type="region of interest" description="Disordered" evidence="8">
    <location>
        <begin position="364"/>
        <end position="445"/>
    </location>
</feature>
<evidence type="ECO:0000256" key="1">
    <source>
        <dbReference type="ARBA" id="ARBA00004906"/>
    </source>
</evidence>
<dbReference type="CDD" id="cd20353">
    <property type="entry name" value="Rcat_RBR_RNF216"/>
    <property type="match status" value="1"/>
</dbReference>
<dbReference type="PROSITE" id="PS51873">
    <property type="entry name" value="TRIAD"/>
    <property type="match status" value="1"/>
</dbReference>
<accession>A0A7R8VDV2</accession>
<feature type="domain" description="RING-type" evidence="10">
    <location>
        <begin position="125"/>
        <end position="335"/>
    </location>
</feature>
<keyword evidence="3" id="KW-0479">Metal-binding</keyword>
<evidence type="ECO:0000256" key="7">
    <source>
        <dbReference type="ARBA" id="ARBA00022833"/>
    </source>
</evidence>
<dbReference type="InterPro" id="IPR044066">
    <property type="entry name" value="TRIAD_supradom"/>
</dbReference>
<organism evidence="11">
    <name type="scientific">Timema douglasi</name>
    <name type="common">Walking stick</name>
    <dbReference type="NCBI Taxonomy" id="61478"/>
    <lineage>
        <taxon>Eukaryota</taxon>
        <taxon>Metazoa</taxon>
        <taxon>Ecdysozoa</taxon>
        <taxon>Arthropoda</taxon>
        <taxon>Hexapoda</taxon>
        <taxon>Insecta</taxon>
        <taxon>Pterygota</taxon>
        <taxon>Neoptera</taxon>
        <taxon>Polyneoptera</taxon>
        <taxon>Phasmatodea</taxon>
        <taxon>Timematodea</taxon>
        <taxon>Timematoidea</taxon>
        <taxon>Timematidae</taxon>
        <taxon>Timema</taxon>
    </lineage>
</organism>
<evidence type="ECO:0000256" key="2">
    <source>
        <dbReference type="ARBA" id="ARBA00022679"/>
    </source>
</evidence>
<dbReference type="GO" id="GO:0016740">
    <property type="term" value="F:transferase activity"/>
    <property type="evidence" value="ECO:0007669"/>
    <property type="project" value="UniProtKB-KW"/>
</dbReference>
<evidence type="ECO:0000256" key="5">
    <source>
        <dbReference type="ARBA" id="ARBA00022771"/>
    </source>
</evidence>
<evidence type="ECO:0000256" key="3">
    <source>
        <dbReference type="ARBA" id="ARBA00022723"/>
    </source>
</evidence>
<keyword evidence="2" id="KW-0808">Transferase</keyword>
<name>A0A7R8VDV2_TIMDO</name>
<dbReference type="InterPro" id="IPR013083">
    <property type="entry name" value="Znf_RING/FYVE/PHD"/>
</dbReference>
<dbReference type="InterPro" id="IPR047546">
    <property type="entry name" value="Rcat_RBR_RNF216"/>
</dbReference>
<dbReference type="AlphaFoldDB" id="A0A7R8VDV2"/>
<dbReference type="GO" id="GO:0008270">
    <property type="term" value="F:zinc ion binding"/>
    <property type="evidence" value="ECO:0007669"/>
    <property type="project" value="UniProtKB-KW"/>
</dbReference>
<dbReference type="InterPro" id="IPR051628">
    <property type="entry name" value="LUBAC_E3_Ligases"/>
</dbReference>
<dbReference type="SUPFAM" id="SSF57850">
    <property type="entry name" value="RING/U-box"/>
    <property type="match status" value="3"/>
</dbReference>
<evidence type="ECO:0000256" key="9">
    <source>
        <dbReference type="SAM" id="Phobius"/>
    </source>
</evidence>
<dbReference type="Gene3D" id="3.30.40.10">
    <property type="entry name" value="Zinc/RING finger domain, C3HC4 (zinc finger)"/>
    <property type="match status" value="1"/>
</dbReference>
<dbReference type="Gene3D" id="1.20.120.1750">
    <property type="match status" value="1"/>
</dbReference>
<feature type="compositionally biased region" description="Acidic residues" evidence="8">
    <location>
        <begin position="386"/>
        <end position="410"/>
    </location>
</feature>
<dbReference type="PANTHER" id="PTHR22770">
    <property type="entry name" value="UBIQUITIN CONJUGATING ENZYME 7 INTERACTING PROTEIN-RELATED"/>
    <property type="match status" value="1"/>
</dbReference>